<comment type="caution">
    <text evidence="8">The sequence shown here is derived from an EMBL/GenBank/DDBJ whole genome shotgun (WGS) entry which is preliminary data.</text>
</comment>
<feature type="domain" description="EamA" evidence="7">
    <location>
        <begin position="154"/>
        <end position="286"/>
    </location>
</feature>
<evidence type="ECO:0000313" key="8">
    <source>
        <dbReference type="EMBL" id="TMQ59263.1"/>
    </source>
</evidence>
<feature type="transmembrane region" description="Helical" evidence="6">
    <location>
        <begin position="219"/>
        <end position="239"/>
    </location>
</feature>
<feature type="transmembrane region" description="Helical" evidence="6">
    <location>
        <begin position="104"/>
        <end position="122"/>
    </location>
</feature>
<dbReference type="PANTHER" id="PTHR42920">
    <property type="entry name" value="OS03G0707200 PROTEIN-RELATED"/>
    <property type="match status" value="1"/>
</dbReference>
<keyword evidence="3 6" id="KW-0812">Transmembrane</keyword>
<organism evidence="8 9">
    <name type="scientific">Eiseniibacteriota bacterium</name>
    <dbReference type="NCBI Taxonomy" id="2212470"/>
    <lineage>
        <taxon>Bacteria</taxon>
        <taxon>Candidatus Eiseniibacteriota</taxon>
    </lineage>
</organism>
<dbReference type="Proteomes" id="UP000316852">
    <property type="component" value="Unassembled WGS sequence"/>
</dbReference>
<dbReference type="PANTHER" id="PTHR42920:SF5">
    <property type="entry name" value="EAMA DOMAIN-CONTAINING PROTEIN"/>
    <property type="match status" value="1"/>
</dbReference>
<dbReference type="Pfam" id="PF00892">
    <property type="entry name" value="EamA"/>
    <property type="match status" value="2"/>
</dbReference>
<name>A0A538T6J3_UNCEI</name>
<sequence length="305" mass="31755">MTDRAGRSAAATRRIAEGALLLIAAIWGTTFPLLRITLQRLSPYDVIALRFTIAAIVLALIYPRRLSRMGPAAVWDGVRTGLFMVAGYLTQAIGLTTISTPRSAFLTGTAVVVVPLVSFLVLRLGVGLGEAAGVGLAFLGLAFFYADAGLTLRAGDLWTLAGAAAFAAQVVYTNIAARRSDPFAVSALQAVVAAAVGWIFVGVHGGLSVPIRSVPWGTMLYLAAVATAFILVLQTWALGKTKPVRAGVIYSMEPVFASIFAMTFFGEGMSAREAAGSVAILAGVLVAELRKSAPGSGASVRKARP</sequence>
<feature type="transmembrane region" description="Helical" evidence="6">
    <location>
        <begin position="74"/>
        <end position="98"/>
    </location>
</feature>
<keyword evidence="2" id="KW-1003">Cell membrane</keyword>
<feature type="transmembrane region" description="Helical" evidence="6">
    <location>
        <begin position="157"/>
        <end position="175"/>
    </location>
</feature>
<keyword evidence="4 6" id="KW-1133">Transmembrane helix</keyword>
<evidence type="ECO:0000256" key="2">
    <source>
        <dbReference type="ARBA" id="ARBA00022475"/>
    </source>
</evidence>
<evidence type="ECO:0000259" key="7">
    <source>
        <dbReference type="Pfam" id="PF00892"/>
    </source>
</evidence>
<dbReference type="AlphaFoldDB" id="A0A538T6J3"/>
<dbReference type="InterPro" id="IPR051258">
    <property type="entry name" value="Diverse_Substrate_Transporter"/>
</dbReference>
<dbReference type="SUPFAM" id="SSF103481">
    <property type="entry name" value="Multidrug resistance efflux transporter EmrE"/>
    <property type="match status" value="2"/>
</dbReference>
<dbReference type="InterPro" id="IPR000620">
    <property type="entry name" value="EamA_dom"/>
</dbReference>
<evidence type="ECO:0000256" key="1">
    <source>
        <dbReference type="ARBA" id="ARBA00004651"/>
    </source>
</evidence>
<evidence type="ECO:0000313" key="9">
    <source>
        <dbReference type="Proteomes" id="UP000316852"/>
    </source>
</evidence>
<accession>A0A538T6J3</accession>
<dbReference type="EMBL" id="VBOW01000023">
    <property type="protein sequence ID" value="TMQ59263.1"/>
    <property type="molecule type" value="Genomic_DNA"/>
</dbReference>
<dbReference type="GO" id="GO:0005886">
    <property type="term" value="C:plasma membrane"/>
    <property type="evidence" value="ECO:0007669"/>
    <property type="project" value="UniProtKB-SubCell"/>
</dbReference>
<protein>
    <submittedName>
        <fullName evidence="8">DMT family transporter</fullName>
    </submittedName>
</protein>
<keyword evidence="5 6" id="KW-0472">Membrane</keyword>
<feature type="transmembrane region" description="Helical" evidence="6">
    <location>
        <begin position="20"/>
        <end position="38"/>
    </location>
</feature>
<feature type="transmembrane region" description="Helical" evidence="6">
    <location>
        <begin position="187"/>
        <end position="207"/>
    </location>
</feature>
<evidence type="ECO:0000256" key="6">
    <source>
        <dbReference type="SAM" id="Phobius"/>
    </source>
</evidence>
<feature type="transmembrane region" description="Helical" evidence="6">
    <location>
        <begin position="127"/>
        <end position="145"/>
    </location>
</feature>
<reference evidence="8 9" key="1">
    <citation type="journal article" date="2019" name="Nat. Microbiol.">
        <title>Mediterranean grassland soil C-N compound turnover is dependent on rainfall and depth, and is mediated by genomically divergent microorganisms.</title>
        <authorList>
            <person name="Diamond S."/>
            <person name="Andeer P.F."/>
            <person name="Li Z."/>
            <person name="Crits-Christoph A."/>
            <person name="Burstein D."/>
            <person name="Anantharaman K."/>
            <person name="Lane K.R."/>
            <person name="Thomas B.C."/>
            <person name="Pan C."/>
            <person name="Northen T.R."/>
            <person name="Banfield J.F."/>
        </authorList>
    </citation>
    <scope>NUCLEOTIDE SEQUENCE [LARGE SCALE GENOMIC DNA]</scope>
    <source>
        <strain evidence="8">WS_6</strain>
    </source>
</reference>
<proteinExistence type="predicted"/>
<feature type="domain" description="EamA" evidence="7">
    <location>
        <begin position="19"/>
        <end position="144"/>
    </location>
</feature>
<evidence type="ECO:0000256" key="3">
    <source>
        <dbReference type="ARBA" id="ARBA00022692"/>
    </source>
</evidence>
<evidence type="ECO:0000256" key="5">
    <source>
        <dbReference type="ARBA" id="ARBA00023136"/>
    </source>
</evidence>
<feature type="transmembrane region" description="Helical" evidence="6">
    <location>
        <begin position="246"/>
        <end position="265"/>
    </location>
</feature>
<evidence type="ECO:0000256" key="4">
    <source>
        <dbReference type="ARBA" id="ARBA00022989"/>
    </source>
</evidence>
<comment type="subcellular location">
    <subcellularLocation>
        <location evidence="1">Cell membrane</location>
        <topology evidence="1">Multi-pass membrane protein</topology>
    </subcellularLocation>
</comment>
<feature type="transmembrane region" description="Helical" evidence="6">
    <location>
        <begin position="44"/>
        <end position="62"/>
    </location>
</feature>
<dbReference type="InterPro" id="IPR037185">
    <property type="entry name" value="EmrE-like"/>
</dbReference>
<gene>
    <name evidence="8" type="ORF">E6K76_05300</name>
</gene>